<reference evidence="2 3" key="1">
    <citation type="submission" date="2017-01" db="EMBL/GenBank/DDBJ databases">
        <authorList>
            <person name="Mah S.A."/>
            <person name="Swanson W.J."/>
            <person name="Moy G.W."/>
            <person name="Vacquier V.D."/>
        </authorList>
    </citation>
    <scope>NUCLEOTIDE SEQUENCE [LARGE SCALE GENOMIC DNA]</scope>
    <source>
        <strain evidence="2 3">DSM 45758</strain>
    </source>
</reference>
<proteinExistence type="predicted"/>
<evidence type="ECO:0000256" key="1">
    <source>
        <dbReference type="SAM" id="MobiDB-lite"/>
    </source>
</evidence>
<keyword evidence="3" id="KW-1185">Reference proteome</keyword>
<accession>A0A1N6TWY1</accession>
<evidence type="ECO:0000313" key="2">
    <source>
        <dbReference type="EMBL" id="SIQ57885.1"/>
    </source>
</evidence>
<dbReference type="EMBL" id="FTNF01000003">
    <property type="protein sequence ID" value="SIQ57885.1"/>
    <property type="molecule type" value="Genomic_DNA"/>
</dbReference>
<feature type="region of interest" description="Disordered" evidence="1">
    <location>
        <begin position="304"/>
        <end position="323"/>
    </location>
</feature>
<dbReference type="OrthoDB" id="3439746at2"/>
<dbReference type="AlphaFoldDB" id="A0A1N6TWY1"/>
<dbReference type="Proteomes" id="UP000186004">
    <property type="component" value="Unassembled WGS sequence"/>
</dbReference>
<dbReference type="RefSeq" id="WP_139337900.1">
    <property type="nucleotide sequence ID" value="NZ_FTNF01000003.1"/>
</dbReference>
<name>A0A1N6TWY1_9ACTN</name>
<evidence type="ECO:0000313" key="3">
    <source>
        <dbReference type="Proteomes" id="UP000186004"/>
    </source>
</evidence>
<organism evidence="2 3">
    <name type="scientific">Micromonospora avicenniae</name>
    <dbReference type="NCBI Taxonomy" id="1198245"/>
    <lineage>
        <taxon>Bacteria</taxon>
        <taxon>Bacillati</taxon>
        <taxon>Actinomycetota</taxon>
        <taxon>Actinomycetes</taxon>
        <taxon>Micromonosporales</taxon>
        <taxon>Micromonosporaceae</taxon>
        <taxon>Micromonospora</taxon>
    </lineage>
</organism>
<gene>
    <name evidence="2" type="ORF">SAMN05444858_103131</name>
</gene>
<protein>
    <submittedName>
        <fullName evidence="2">Uncharacterized protein</fullName>
    </submittedName>
</protein>
<sequence length="952" mass="102431">MAVSDAPALAYDVRYETNASWAYTDLHRPTKVYIDQTGDVPVGSWSDDRGRKHTSRAYFTFDITRYRSAVIELAKFSAEETSVVDCTKRPPVELWRTGPYTAGSSWAKPPVDLAKLATVTLPDIAGCPAPYVGWDATEGLRQALAEGASTLTLSLRLPTGLESDPALAHRYASTVGLSIDHNYPPGVPTDLETTSGKACTTAEPYQLVARRDPGPSALVHDADRNVSGGMDMLTGTFALWPVDEPDARTERTDYARDGERVVGQFSSDQFEHDRVYAWQVRAADSRATSDWSGVCYFRTDFQGPTSAPAVSSDDFPSGGENSPGLPGEVTFDAEGDTDAVGFGYRLNSVGEKTVAADRPGGSATVTITPRRGVNFLEVWSRDVSGNRSGTTRYDFVTYDVGPIVDGELSEIGVPTTFTVRPQMEGVVSYRFHLDDDPEQTVDAGADGTATLTVTATRGGYRTLTVTSVTVDGVSATSELDFRLLSEPKIAATVYEEYGIGGGQGVPGVFTFTPRLPDVVGYRYTFSGEEPKTVDAEADGTASVTWTPEVAGVTNLAVWSVSRDGTESDPATWYFNVRDLLPSVYGGLYGPYYPGGGPGQPGVFYFSSEVPETVEYRFRFDDGPEQGVGADDVGAAEVTWTPDQGGEHTLTVRGVTSDGTVSPERTYTFRVHDAPLVESVDYPKDTSAGLPGTPGVFTFRPQRPDVTSYRYVFYDEEEKTVDADADGTAAITWTPQRSGWTMVTVRGVTSDGTVTEPREYAFTVRDPKPTIVSYLYTEWDPMGGIGVPGAFRFSSELPGTVEFVYQLNDGPEQTVAVTEGTAADLMVTPDRGSRNTLTVRSRSTSGELSPAATFTFAVSTAPTITSTTYPSGEPAGGVGVPGVFTFAPRMPGVKNYVYQFDNGPEVSVAAGADGTASVTLTPTEARWYPISVYAVDADGNRSDYAYHWFVVQG</sequence>
<dbReference type="STRING" id="1198245.SAMN05444858_103131"/>